<dbReference type="InterPro" id="IPR036909">
    <property type="entry name" value="Cyt_c-like_dom_sf"/>
</dbReference>
<dbReference type="RefSeq" id="WP_154278878.1">
    <property type="nucleotide sequence ID" value="NZ_JBHUJQ010000001.1"/>
</dbReference>
<reference evidence="1 2" key="1">
    <citation type="submission" date="2019-11" db="EMBL/GenBank/DDBJ databases">
        <title>Pedobacter petrophilus genome.</title>
        <authorList>
            <person name="Feldbauer M.J."/>
            <person name="Newman J.D."/>
        </authorList>
    </citation>
    <scope>NUCLEOTIDE SEQUENCE [LARGE SCALE GENOMIC DNA]</scope>
    <source>
        <strain evidence="1 2">LMG 29686</strain>
    </source>
</reference>
<evidence type="ECO:0000313" key="1">
    <source>
        <dbReference type="EMBL" id="MRX74703.1"/>
    </source>
</evidence>
<dbReference type="GO" id="GO:0009055">
    <property type="term" value="F:electron transfer activity"/>
    <property type="evidence" value="ECO:0007669"/>
    <property type="project" value="InterPro"/>
</dbReference>
<accession>A0A7K0FSW8</accession>
<dbReference type="EMBL" id="WKKH01000002">
    <property type="protein sequence ID" value="MRX74703.1"/>
    <property type="molecule type" value="Genomic_DNA"/>
</dbReference>
<protein>
    <submittedName>
        <fullName evidence="1">Uncharacterized protein</fullName>
    </submittedName>
</protein>
<gene>
    <name evidence="1" type="ORF">GJU39_01265</name>
</gene>
<dbReference type="Proteomes" id="UP000487757">
    <property type="component" value="Unassembled WGS sequence"/>
</dbReference>
<keyword evidence="2" id="KW-1185">Reference proteome</keyword>
<organism evidence="1 2">
    <name type="scientific">Pedobacter petrophilus</name>
    <dbReference type="NCBI Taxonomy" id="1908241"/>
    <lineage>
        <taxon>Bacteria</taxon>
        <taxon>Pseudomonadati</taxon>
        <taxon>Bacteroidota</taxon>
        <taxon>Sphingobacteriia</taxon>
        <taxon>Sphingobacteriales</taxon>
        <taxon>Sphingobacteriaceae</taxon>
        <taxon>Pedobacter</taxon>
    </lineage>
</organism>
<dbReference type="GO" id="GO:0020037">
    <property type="term" value="F:heme binding"/>
    <property type="evidence" value="ECO:0007669"/>
    <property type="project" value="InterPro"/>
</dbReference>
<dbReference type="Gene3D" id="1.10.760.10">
    <property type="entry name" value="Cytochrome c-like domain"/>
    <property type="match status" value="1"/>
</dbReference>
<dbReference type="SUPFAM" id="SSF46626">
    <property type="entry name" value="Cytochrome c"/>
    <property type="match status" value="1"/>
</dbReference>
<evidence type="ECO:0000313" key="2">
    <source>
        <dbReference type="Proteomes" id="UP000487757"/>
    </source>
</evidence>
<dbReference type="AlphaFoldDB" id="A0A7K0FSW8"/>
<comment type="caution">
    <text evidence="1">The sequence shown here is derived from an EMBL/GenBank/DDBJ whole genome shotgun (WGS) entry which is preliminary data.</text>
</comment>
<sequence length="74" mass="8573">MGSKFEDLGLYKITKNLKDVGAFRTPSLRETNITRPWMHHGNFPSLKDVIEFYNLGNPITQQRALKGSRFFKNT</sequence>
<dbReference type="OrthoDB" id="9805202at2"/>
<name>A0A7K0FSW8_9SPHI</name>
<proteinExistence type="predicted"/>